<dbReference type="EMBL" id="JYDT01000016">
    <property type="protein sequence ID" value="KRY91067.1"/>
    <property type="molecule type" value="Genomic_DNA"/>
</dbReference>
<evidence type="ECO:0000313" key="2">
    <source>
        <dbReference type="Proteomes" id="UP000054995"/>
    </source>
</evidence>
<accession>A0A0V1FYI1</accession>
<reference evidence="1 2" key="1">
    <citation type="submission" date="2015-01" db="EMBL/GenBank/DDBJ databases">
        <title>Evolution of Trichinella species and genotypes.</title>
        <authorList>
            <person name="Korhonen P.K."/>
            <person name="Edoardo P."/>
            <person name="Giuseppe L.R."/>
            <person name="Gasser R.B."/>
        </authorList>
    </citation>
    <scope>NUCLEOTIDE SEQUENCE [LARGE SCALE GENOMIC DNA]</scope>
    <source>
        <strain evidence="1">ISS470</strain>
    </source>
</reference>
<organism evidence="1 2">
    <name type="scientific">Trichinella pseudospiralis</name>
    <name type="common">Parasitic roundworm</name>
    <dbReference type="NCBI Taxonomy" id="6337"/>
    <lineage>
        <taxon>Eukaryota</taxon>
        <taxon>Metazoa</taxon>
        <taxon>Ecdysozoa</taxon>
        <taxon>Nematoda</taxon>
        <taxon>Enoplea</taxon>
        <taxon>Dorylaimia</taxon>
        <taxon>Trichinellida</taxon>
        <taxon>Trichinellidae</taxon>
        <taxon>Trichinella</taxon>
    </lineage>
</organism>
<sequence length="88" mass="10487">MFNYKLYTVGFFFKETELSIIYTIHKCNVIFEYIFSSTMKIDFCQFCVCECDLLRHIVIKVDFGSAVKFHSGQVHYFKSDNLFNRVID</sequence>
<proteinExistence type="predicted"/>
<keyword evidence="2" id="KW-1185">Reference proteome</keyword>
<name>A0A0V1FYI1_TRIPS</name>
<comment type="caution">
    <text evidence="1">The sequence shown here is derived from an EMBL/GenBank/DDBJ whole genome shotgun (WGS) entry which is preliminary data.</text>
</comment>
<protein>
    <submittedName>
        <fullName evidence="1">Uncharacterized protein</fullName>
    </submittedName>
</protein>
<gene>
    <name evidence="1" type="ORF">T4D_3293</name>
</gene>
<dbReference type="AlphaFoldDB" id="A0A0V1FYI1"/>
<evidence type="ECO:0000313" key="1">
    <source>
        <dbReference type="EMBL" id="KRY91067.1"/>
    </source>
</evidence>
<dbReference type="Proteomes" id="UP000054995">
    <property type="component" value="Unassembled WGS sequence"/>
</dbReference>